<dbReference type="EMBL" id="ML210441">
    <property type="protein sequence ID" value="TFK18019.1"/>
    <property type="molecule type" value="Genomic_DNA"/>
</dbReference>
<gene>
    <name evidence="2" type="ORF">FA15DRAFT_698243</name>
</gene>
<evidence type="ECO:0000256" key="1">
    <source>
        <dbReference type="SAM" id="MobiDB-lite"/>
    </source>
</evidence>
<dbReference type="STRING" id="230819.A0A5C3KD74"/>
<dbReference type="OrthoDB" id="2506088at2759"/>
<dbReference type="Proteomes" id="UP000307440">
    <property type="component" value="Unassembled WGS sequence"/>
</dbReference>
<feature type="region of interest" description="Disordered" evidence="1">
    <location>
        <begin position="529"/>
        <end position="561"/>
    </location>
</feature>
<keyword evidence="3" id="KW-1185">Reference proteome</keyword>
<evidence type="ECO:0000313" key="2">
    <source>
        <dbReference type="EMBL" id="TFK18019.1"/>
    </source>
</evidence>
<organism evidence="2 3">
    <name type="scientific">Coprinopsis marcescibilis</name>
    <name type="common">Agaric fungus</name>
    <name type="synonym">Psathyrella marcescibilis</name>
    <dbReference type="NCBI Taxonomy" id="230819"/>
    <lineage>
        <taxon>Eukaryota</taxon>
        <taxon>Fungi</taxon>
        <taxon>Dikarya</taxon>
        <taxon>Basidiomycota</taxon>
        <taxon>Agaricomycotina</taxon>
        <taxon>Agaricomycetes</taxon>
        <taxon>Agaricomycetidae</taxon>
        <taxon>Agaricales</taxon>
        <taxon>Agaricineae</taxon>
        <taxon>Psathyrellaceae</taxon>
        <taxon>Coprinopsis</taxon>
    </lineage>
</organism>
<evidence type="ECO:0000313" key="3">
    <source>
        <dbReference type="Proteomes" id="UP000307440"/>
    </source>
</evidence>
<dbReference type="PANTHER" id="PTHR31912:SF34">
    <property type="entry name" value="NOTOCHORD-RELATED PROTEIN"/>
    <property type="match status" value="1"/>
</dbReference>
<name>A0A5C3KD74_COPMA</name>
<protein>
    <submittedName>
        <fullName evidence="2">Uncharacterized protein</fullName>
    </submittedName>
</protein>
<dbReference type="AlphaFoldDB" id="A0A5C3KD74"/>
<reference evidence="2 3" key="1">
    <citation type="journal article" date="2019" name="Nat. Ecol. Evol.">
        <title>Megaphylogeny resolves global patterns of mushroom evolution.</title>
        <authorList>
            <person name="Varga T."/>
            <person name="Krizsan K."/>
            <person name="Foldi C."/>
            <person name="Dima B."/>
            <person name="Sanchez-Garcia M."/>
            <person name="Sanchez-Ramirez S."/>
            <person name="Szollosi G.J."/>
            <person name="Szarkandi J.G."/>
            <person name="Papp V."/>
            <person name="Albert L."/>
            <person name="Andreopoulos W."/>
            <person name="Angelini C."/>
            <person name="Antonin V."/>
            <person name="Barry K.W."/>
            <person name="Bougher N.L."/>
            <person name="Buchanan P."/>
            <person name="Buyck B."/>
            <person name="Bense V."/>
            <person name="Catcheside P."/>
            <person name="Chovatia M."/>
            <person name="Cooper J."/>
            <person name="Damon W."/>
            <person name="Desjardin D."/>
            <person name="Finy P."/>
            <person name="Geml J."/>
            <person name="Haridas S."/>
            <person name="Hughes K."/>
            <person name="Justo A."/>
            <person name="Karasinski D."/>
            <person name="Kautmanova I."/>
            <person name="Kiss B."/>
            <person name="Kocsube S."/>
            <person name="Kotiranta H."/>
            <person name="LaButti K.M."/>
            <person name="Lechner B.E."/>
            <person name="Liimatainen K."/>
            <person name="Lipzen A."/>
            <person name="Lukacs Z."/>
            <person name="Mihaltcheva S."/>
            <person name="Morgado L.N."/>
            <person name="Niskanen T."/>
            <person name="Noordeloos M.E."/>
            <person name="Ohm R.A."/>
            <person name="Ortiz-Santana B."/>
            <person name="Ovrebo C."/>
            <person name="Racz N."/>
            <person name="Riley R."/>
            <person name="Savchenko A."/>
            <person name="Shiryaev A."/>
            <person name="Soop K."/>
            <person name="Spirin V."/>
            <person name="Szebenyi C."/>
            <person name="Tomsovsky M."/>
            <person name="Tulloss R.E."/>
            <person name="Uehling J."/>
            <person name="Grigoriev I.V."/>
            <person name="Vagvolgyi C."/>
            <person name="Papp T."/>
            <person name="Martin F.M."/>
            <person name="Miettinen O."/>
            <person name="Hibbett D.S."/>
            <person name="Nagy L.G."/>
        </authorList>
    </citation>
    <scope>NUCLEOTIDE SEQUENCE [LARGE SCALE GENOMIC DNA]</scope>
    <source>
        <strain evidence="2 3">CBS 121175</strain>
    </source>
</reference>
<accession>A0A5C3KD74</accession>
<proteinExistence type="predicted"/>
<sequence>MVRRKPHACMVYDPLINQYIQFKLQCNCGPGDNPAQSEASGYIGGGGNKPCRKCMVGGTNKERITDPGFEKILSHWYPGIRPALVSKMHTPSSGLTSLLDGPENASTAIVAHPNEVYNPFLLIKSLLTDGFKIAILHKIHWLRYSTPFFLAGYIMQYANSLIGRQFKILAQVNAFHTYDLVTIEQYWLVKSVGVLSALLWFPEIYNMDEYLNDVNVTVANVLDSSAAVDPSKIVTKIKYHLLTHIADNIKRFGPVVGIATEGYESFNGVFRLCSVLSNHQAPSRDIVLQLAKQEAFKHLASGGWRMTEGGHTVLEALARNDRGQPMPCKAYIPAETHARDALPTFSIPSFLTTRWYKCKSLISSSRNECRTGTWAFSCVSEGQKSVTYVGRIVEILQQENGEFAFAIFERFEVSAMLHEKFDMPVLIRPYSEMARVAIGAKDILFNCNVQHDCYTAGCKADGERAMKQERIDSGKIEKFVRHAPLDRFLINAHAFHNAHLLRTIPTLRDLLKPRLMFPDRTEHHKAAASALRTSKEATTIPTEPECAVPSARSANNPRKHRRVEPQAQIIYGIIHGSTVRFRDFFYMWRNMLVDNMHARDRFHYNMKLTYTSERRLMRDVLFGRGRDRDEDQIVDKMADWMVDRMADEIADRMADEMADKMADEMANEMANQMANEMANKMADEMANQMANEMANKMADEMADEIFEEMEKERADEMLDEVVDEMVHEMVHEMMHEMVYEMLDEMLDEMADQRRNGNEHETEQRED</sequence>
<dbReference type="PANTHER" id="PTHR31912">
    <property type="entry name" value="IP13529P"/>
    <property type="match status" value="1"/>
</dbReference>